<keyword evidence="1" id="KW-0285">Flavoprotein</keyword>
<gene>
    <name evidence="5" type="ORF">GCM10023322_50360</name>
</gene>
<keyword evidence="6" id="KW-1185">Reference proteome</keyword>
<dbReference type="InterPro" id="IPR002346">
    <property type="entry name" value="Mopterin_DH_FAD-bd"/>
</dbReference>
<dbReference type="Pfam" id="PF03450">
    <property type="entry name" value="CO_deh_flav_C"/>
    <property type="match status" value="1"/>
</dbReference>
<dbReference type="SUPFAM" id="SSF55447">
    <property type="entry name" value="CO dehydrogenase flavoprotein C-terminal domain-like"/>
    <property type="match status" value="1"/>
</dbReference>
<dbReference type="PANTHER" id="PTHR42659:SF2">
    <property type="entry name" value="XANTHINE DEHYDROGENASE SUBUNIT C-RELATED"/>
    <property type="match status" value="1"/>
</dbReference>
<dbReference type="InterPro" id="IPR016167">
    <property type="entry name" value="FAD-bd_PCMH_sub1"/>
</dbReference>
<dbReference type="SUPFAM" id="SSF56176">
    <property type="entry name" value="FAD-binding/transporter-associated domain-like"/>
    <property type="match status" value="1"/>
</dbReference>
<evidence type="ECO:0000256" key="2">
    <source>
        <dbReference type="ARBA" id="ARBA00022827"/>
    </source>
</evidence>
<proteinExistence type="predicted"/>
<dbReference type="RefSeq" id="WP_345633445.1">
    <property type="nucleotide sequence ID" value="NZ_BAABJQ010000016.1"/>
</dbReference>
<feature type="domain" description="FAD-binding PCMH-type" evidence="4">
    <location>
        <begin position="1"/>
        <end position="177"/>
    </location>
</feature>
<organism evidence="5 6">
    <name type="scientific">Rugosimonospora acidiphila</name>
    <dbReference type="NCBI Taxonomy" id="556531"/>
    <lineage>
        <taxon>Bacteria</taxon>
        <taxon>Bacillati</taxon>
        <taxon>Actinomycetota</taxon>
        <taxon>Actinomycetes</taxon>
        <taxon>Micromonosporales</taxon>
        <taxon>Micromonosporaceae</taxon>
        <taxon>Rugosimonospora</taxon>
    </lineage>
</organism>
<protein>
    <submittedName>
        <fullName evidence="5">Xanthine dehydrogenase family protein subunit M</fullName>
    </submittedName>
</protein>
<dbReference type="InterPro" id="IPR016169">
    <property type="entry name" value="FAD-bd_PCMH_sub2"/>
</dbReference>
<reference evidence="6" key="1">
    <citation type="journal article" date="2019" name="Int. J. Syst. Evol. Microbiol.">
        <title>The Global Catalogue of Microorganisms (GCM) 10K type strain sequencing project: providing services to taxonomists for standard genome sequencing and annotation.</title>
        <authorList>
            <consortium name="The Broad Institute Genomics Platform"/>
            <consortium name="The Broad Institute Genome Sequencing Center for Infectious Disease"/>
            <person name="Wu L."/>
            <person name="Ma J."/>
        </authorList>
    </citation>
    <scope>NUCLEOTIDE SEQUENCE [LARGE SCALE GENOMIC DNA]</scope>
    <source>
        <strain evidence="6">JCM 18304</strain>
    </source>
</reference>
<dbReference type="PROSITE" id="PS51387">
    <property type="entry name" value="FAD_PCMH"/>
    <property type="match status" value="1"/>
</dbReference>
<dbReference type="SMART" id="SM01092">
    <property type="entry name" value="CO_deh_flav_C"/>
    <property type="match status" value="1"/>
</dbReference>
<dbReference type="InterPro" id="IPR016166">
    <property type="entry name" value="FAD-bd_PCMH"/>
</dbReference>
<dbReference type="Gene3D" id="3.30.43.10">
    <property type="entry name" value="Uridine Diphospho-n-acetylenolpyruvylglucosamine Reductase, domain 2"/>
    <property type="match status" value="1"/>
</dbReference>
<name>A0ABP9S930_9ACTN</name>
<dbReference type="PANTHER" id="PTHR42659">
    <property type="entry name" value="XANTHINE DEHYDROGENASE SUBUNIT C-RELATED"/>
    <property type="match status" value="1"/>
</dbReference>
<dbReference type="InterPro" id="IPR036683">
    <property type="entry name" value="CO_DH_flav_C_dom_sf"/>
</dbReference>
<evidence type="ECO:0000313" key="6">
    <source>
        <dbReference type="Proteomes" id="UP001501570"/>
    </source>
</evidence>
<dbReference type="InterPro" id="IPR005107">
    <property type="entry name" value="CO_DH_flav_C"/>
</dbReference>
<keyword evidence="2" id="KW-0274">FAD</keyword>
<evidence type="ECO:0000256" key="1">
    <source>
        <dbReference type="ARBA" id="ARBA00022630"/>
    </source>
</evidence>
<comment type="caution">
    <text evidence="5">The sequence shown here is derived from an EMBL/GenBank/DDBJ whole genome shotgun (WGS) entry which is preliminary data.</text>
</comment>
<accession>A0ABP9S930</accession>
<evidence type="ECO:0000256" key="3">
    <source>
        <dbReference type="ARBA" id="ARBA00023002"/>
    </source>
</evidence>
<dbReference type="Pfam" id="PF00941">
    <property type="entry name" value="FAD_binding_5"/>
    <property type="match status" value="1"/>
</dbReference>
<dbReference type="EMBL" id="BAABJQ010000016">
    <property type="protein sequence ID" value="GAA5191912.1"/>
    <property type="molecule type" value="Genomic_DNA"/>
</dbReference>
<evidence type="ECO:0000313" key="5">
    <source>
        <dbReference type="EMBL" id="GAA5191912.1"/>
    </source>
</evidence>
<dbReference type="Proteomes" id="UP001501570">
    <property type="component" value="Unassembled WGS sequence"/>
</dbReference>
<sequence>MIPVPFDYQRPSTVDEAVRALSEAGEDGKVLAGGQSLIPMLRLRLSTPGALIDLGGITQLRGIRQDGDDLLIGAMTPHADVLASPLVRRYVPLLARATATVADRQVRHLGTIGGSLAHADPAGDLPAVAVALDATMRIVGPEGRRDVPAADFFVDYLTTALGPADVLVGVRFPAHEGWGSHYEKFQRMAQAWALVGVAAAVRRENGTIVEARVALTNMGPVPVRARAVELALTGAPATADAVGSAAGSAGEGTRPTSDLTASAAYRSHLATVLTGRAVSAAAGIG</sequence>
<dbReference type="InterPro" id="IPR036318">
    <property type="entry name" value="FAD-bd_PCMH-like_sf"/>
</dbReference>
<keyword evidence="3" id="KW-0560">Oxidoreductase</keyword>
<evidence type="ECO:0000259" key="4">
    <source>
        <dbReference type="PROSITE" id="PS51387"/>
    </source>
</evidence>
<dbReference type="Gene3D" id="3.30.390.50">
    <property type="entry name" value="CO dehydrogenase flavoprotein, C-terminal domain"/>
    <property type="match status" value="1"/>
</dbReference>
<dbReference type="InterPro" id="IPR051312">
    <property type="entry name" value="Diverse_Substr_Oxidored"/>
</dbReference>
<dbReference type="Gene3D" id="3.30.465.10">
    <property type="match status" value="1"/>
</dbReference>